<comment type="caution">
    <text evidence="7">The sequence shown here is derived from an EMBL/GenBank/DDBJ whole genome shotgun (WGS) entry which is preliminary data.</text>
</comment>
<organism evidence="7 8">
    <name type="scientific">Halomarina halobia</name>
    <dbReference type="NCBI Taxonomy" id="3033386"/>
    <lineage>
        <taxon>Archaea</taxon>
        <taxon>Methanobacteriati</taxon>
        <taxon>Methanobacteriota</taxon>
        <taxon>Stenosarchaea group</taxon>
        <taxon>Halobacteria</taxon>
        <taxon>Halobacteriales</taxon>
        <taxon>Natronomonadaceae</taxon>
        <taxon>Halomarina</taxon>
    </lineage>
</organism>
<dbReference type="Pfam" id="PF02979">
    <property type="entry name" value="NHase_alpha"/>
    <property type="match status" value="1"/>
</dbReference>
<dbReference type="GeneID" id="79316952"/>
<evidence type="ECO:0000313" key="7">
    <source>
        <dbReference type="EMBL" id="MFC7318860.1"/>
    </source>
</evidence>
<accession>A0ABD6AF86</accession>
<dbReference type="RefSeq" id="WP_276306305.1">
    <property type="nucleotide sequence ID" value="NZ_CP119993.1"/>
</dbReference>
<dbReference type="InterPro" id="IPR004232">
    <property type="entry name" value="CN_Hdrtase_a/SCN_Hdrlase_g"/>
</dbReference>
<evidence type="ECO:0000256" key="1">
    <source>
        <dbReference type="ARBA" id="ARBA00009363"/>
    </source>
</evidence>
<protein>
    <recommendedName>
        <fullName evidence="2">nitrile hydratase</fullName>
        <ecNumber evidence="2">4.2.1.84</ecNumber>
    </recommendedName>
</protein>
<keyword evidence="8" id="KW-1185">Reference proteome</keyword>
<proteinExistence type="inferred from homology"/>
<dbReference type="GO" id="GO:0018822">
    <property type="term" value="F:nitrile hydratase activity"/>
    <property type="evidence" value="ECO:0007669"/>
    <property type="project" value="UniProtKB-EC"/>
</dbReference>
<reference evidence="7 8" key="1">
    <citation type="journal article" date="2019" name="Int. J. Syst. Evol. Microbiol.">
        <title>The Global Catalogue of Microorganisms (GCM) 10K type strain sequencing project: providing services to taxonomists for standard genome sequencing and annotation.</title>
        <authorList>
            <consortium name="The Broad Institute Genomics Platform"/>
            <consortium name="The Broad Institute Genome Sequencing Center for Infectious Disease"/>
            <person name="Wu L."/>
            <person name="Ma J."/>
        </authorList>
    </citation>
    <scope>NUCLEOTIDE SEQUENCE [LARGE SCALE GENOMIC DNA]</scope>
    <source>
        <strain evidence="7 8">PSR21</strain>
    </source>
</reference>
<dbReference type="InterPro" id="IPR018141">
    <property type="entry name" value="Nitrile_hydratase_asu"/>
</dbReference>
<dbReference type="InterPro" id="IPR036648">
    <property type="entry name" value="CN_Hdrase_a/SCN_Hdrase_g_sf"/>
</dbReference>
<dbReference type="AlphaFoldDB" id="A0ABD6AF86"/>
<evidence type="ECO:0000256" key="4">
    <source>
        <dbReference type="ARBA" id="ARBA00023239"/>
    </source>
</evidence>
<evidence type="ECO:0000256" key="5">
    <source>
        <dbReference type="ARBA" id="ARBA00044877"/>
    </source>
</evidence>
<dbReference type="NCBIfam" id="TIGR01323">
    <property type="entry name" value="nitrile_alph"/>
    <property type="match status" value="1"/>
</dbReference>
<feature type="domain" description="Nitrile hydratase alpha/Thiocyanate hydrolase gamma" evidence="6">
    <location>
        <begin position="31"/>
        <end position="212"/>
    </location>
</feature>
<keyword evidence="4 7" id="KW-0456">Lyase</keyword>
<evidence type="ECO:0000256" key="3">
    <source>
        <dbReference type="ARBA" id="ARBA00022723"/>
    </source>
</evidence>
<gene>
    <name evidence="7" type="primary">nthA</name>
    <name evidence="7" type="ORF">ACFQPE_18950</name>
</gene>
<evidence type="ECO:0000259" key="6">
    <source>
        <dbReference type="Pfam" id="PF02979"/>
    </source>
</evidence>
<evidence type="ECO:0000313" key="8">
    <source>
        <dbReference type="Proteomes" id="UP001596547"/>
    </source>
</evidence>
<name>A0ABD6AF86_9EURY</name>
<dbReference type="SUPFAM" id="SSF56209">
    <property type="entry name" value="Nitrile hydratase alpha chain"/>
    <property type="match status" value="1"/>
</dbReference>
<keyword evidence="3" id="KW-0479">Metal-binding</keyword>
<dbReference type="InterPro" id="IPR023900">
    <property type="entry name" value="CN_Hdrtase_asu/SCN_Hdrlase_gsu"/>
</dbReference>
<comment type="catalytic activity">
    <reaction evidence="5">
        <text>an aliphatic primary amide = an aliphatic nitrile + H2O</text>
        <dbReference type="Rhea" id="RHEA:12673"/>
        <dbReference type="ChEBI" id="CHEBI:15377"/>
        <dbReference type="ChEBI" id="CHEBI:65285"/>
        <dbReference type="ChEBI" id="CHEBI:80291"/>
        <dbReference type="EC" id="4.2.1.84"/>
    </reaction>
</comment>
<comment type="similarity">
    <text evidence="1">Belongs to the nitrile hydratase subunit alpha family.</text>
</comment>
<dbReference type="EC" id="4.2.1.84" evidence="2"/>
<dbReference type="GO" id="GO:0046872">
    <property type="term" value="F:metal ion binding"/>
    <property type="evidence" value="ECO:0007669"/>
    <property type="project" value="UniProtKB-KW"/>
</dbReference>
<dbReference type="EMBL" id="JBHTBF010000003">
    <property type="protein sequence ID" value="MFC7318860.1"/>
    <property type="molecule type" value="Genomic_DNA"/>
</dbReference>
<dbReference type="PIRSF" id="PIRSF001426">
    <property type="entry name" value="NHase_alpha"/>
    <property type="match status" value="1"/>
</dbReference>
<dbReference type="Proteomes" id="UP001596547">
    <property type="component" value="Unassembled WGS sequence"/>
</dbReference>
<sequence>MSDRDHPPYDESTRASIDETVEALAKEYDPEPRARALQSLLIEKELLSTDAVDAVVSTYEREIGPLNGAKVVARAWSDEEYRRQLLEDGMAAIERLDVEVNGDVMEIEVLENTPDTHNVVVCTLCSCYPWAVLGLPPTWYKSPSYRSRVVREPRALLREEFGVDLDEDVEINVWDSTSELRYMVLPQRPPETEHLDESELVERVTRDSMIGVDRLA</sequence>
<dbReference type="Gene3D" id="3.90.330.10">
    <property type="entry name" value="Nitrile hydratase alpha /Thiocyanate hydrolase gamma"/>
    <property type="match status" value="1"/>
</dbReference>
<evidence type="ECO:0000256" key="2">
    <source>
        <dbReference type="ARBA" id="ARBA00013079"/>
    </source>
</evidence>